<dbReference type="Gene3D" id="3.40.630.30">
    <property type="match status" value="1"/>
</dbReference>
<dbReference type="GO" id="GO:0005737">
    <property type="term" value="C:cytoplasm"/>
    <property type="evidence" value="ECO:0007669"/>
    <property type="project" value="UniProtKB-SubCell"/>
</dbReference>
<reference evidence="2 3" key="1">
    <citation type="submission" date="2019-12" db="EMBL/GenBank/DDBJ databases">
        <title>Complete genome sequence of Leuconostoc lactis strain AVN1 provides insights into metabolic potential.</title>
        <authorList>
            <person name="Besrour N."/>
            <person name="Najjari A."/>
            <person name="Fhoula I."/>
            <person name="Jaballah S."/>
            <person name="Klibi N."/>
            <person name="Ouzari H.I."/>
        </authorList>
    </citation>
    <scope>NUCLEOTIDE SEQUENCE [LARGE SCALE GENOMIC DNA]</scope>
    <source>
        <strain evidence="2 3">AVN1</strain>
    </source>
</reference>
<dbReference type="EC" id="2.3.1.266" evidence="1"/>
<comment type="catalytic activity">
    <reaction evidence="1">
        <text>N-terminal L-alanyl-[ribosomal protein bS18] + acetyl-CoA = N-terminal N(alpha)-acetyl-L-alanyl-[ribosomal protein bS18] + CoA + H(+)</text>
        <dbReference type="Rhea" id="RHEA:43756"/>
        <dbReference type="Rhea" id="RHEA-COMP:10676"/>
        <dbReference type="Rhea" id="RHEA-COMP:10677"/>
        <dbReference type="ChEBI" id="CHEBI:15378"/>
        <dbReference type="ChEBI" id="CHEBI:57287"/>
        <dbReference type="ChEBI" id="CHEBI:57288"/>
        <dbReference type="ChEBI" id="CHEBI:64718"/>
        <dbReference type="ChEBI" id="CHEBI:83683"/>
        <dbReference type="EC" id="2.3.1.266"/>
    </reaction>
</comment>
<accession>A0A6L7AGY9</accession>
<dbReference type="InterPro" id="IPR006464">
    <property type="entry name" value="AcTrfase_RimI/Ard1"/>
</dbReference>
<keyword evidence="2" id="KW-0808">Transferase</keyword>
<dbReference type="InterPro" id="IPR000182">
    <property type="entry name" value="GNAT_dom"/>
</dbReference>
<dbReference type="Proteomes" id="UP000478636">
    <property type="component" value="Unassembled WGS sequence"/>
</dbReference>
<protein>
    <recommendedName>
        <fullName evidence="1">[Ribosomal protein bS18]-alanine N-acetyltransferase</fullName>
        <ecNumber evidence="1">2.3.1.266</ecNumber>
    </recommendedName>
</protein>
<dbReference type="Pfam" id="PF00583">
    <property type="entry name" value="Acetyltransf_1"/>
    <property type="match status" value="1"/>
</dbReference>
<evidence type="ECO:0000313" key="3">
    <source>
        <dbReference type="Proteomes" id="UP000478636"/>
    </source>
</evidence>
<sequence>MKIQPATIEDSETIYRIAQAAFQPSPWPKTVFEHELTSPRSRYFLTTGGFIGITQILDEVEISSIAVQPDYQRQGIAQALLTTVLALPDVARFLLEVDELNHQAIRLYDKMGFSPYHRREKYYKNGHAAIMMERKM</sequence>
<evidence type="ECO:0000256" key="1">
    <source>
        <dbReference type="RuleBase" id="RU363094"/>
    </source>
</evidence>
<dbReference type="EMBL" id="WSZI01000017">
    <property type="protein sequence ID" value="MWN21611.1"/>
    <property type="molecule type" value="Genomic_DNA"/>
</dbReference>
<dbReference type="GO" id="GO:0008999">
    <property type="term" value="F:protein-N-terminal-alanine acetyltransferase activity"/>
    <property type="evidence" value="ECO:0007669"/>
    <property type="project" value="UniProtKB-EC"/>
</dbReference>
<comment type="caution">
    <text evidence="2">The sequence shown here is derived from an EMBL/GenBank/DDBJ whole genome shotgun (WGS) entry which is preliminary data.</text>
</comment>
<dbReference type="RefSeq" id="WP_048700895.1">
    <property type="nucleotide sequence ID" value="NZ_CALTUT010000008.1"/>
</dbReference>
<evidence type="ECO:0000313" key="2">
    <source>
        <dbReference type="EMBL" id="MWN21611.1"/>
    </source>
</evidence>
<dbReference type="PROSITE" id="PS51186">
    <property type="entry name" value="GNAT"/>
    <property type="match status" value="1"/>
</dbReference>
<name>A0A6L7AGY9_LEULA</name>
<dbReference type="PANTHER" id="PTHR43617">
    <property type="entry name" value="L-AMINO ACID N-ACETYLTRANSFERASE"/>
    <property type="match status" value="1"/>
</dbReference>
<dbReference type="AlphaFoldDB" id="A0A6L7AGY9"/>
<dbReference type="SUPFAM" id="SSF55729">
    <property type="entry name" value="Acyl-CoA N-acyltransferases (Nat)"/>
    <property type="match status" value="1"/>
</dbReference>
<comment type="subcellular location">
    <subcellularLocation>
        <location evidence="1">Cytoplasm</location>
    </subcellularLocation>
</comment>
<organism evidence="2 3">
    <name type="scientific">Leuconostoc lactis</name>
    <dbReference type="NCBI Taxonomy" id="1246"/>
    <lineage>
        <taxon>Bacteria</taxon>
        <taxon>Bacillati</taxon>
        <taxon>Bacillota</taxon>
        <taxon>Bacilli</taxon>
        <taxon>Lactobacillales</taxon>
        <taxon>Lactobacillaceae</taxon>
        <taxon>Leuconostoc</taxon>
    </lineage>
</organism>
<dbReference type="InterPro" id="IPR050276">
    <property type="entry name" value="MshD_Acetyltransferase"/>
</dbReference>
<dbReference type="PANTHER" id="PTHR43617:SF20">
    <property type="entry name" value="N-ALPHA-ACETYLTRANSFERASE RIMI"/>
    <property type="match status" value="1"/>
</dbReference>
<dbReference type="CDD" id="cd04301">
    <property type="entry name" value="NAT_SF"/>
    <property type="match status" value="1"/>
</dbReference>
<keyword evidence="1" id="KW-0963">Cytoplasm</keyword>
<dbReference type="NCBIfam" id="TIGR01575">
    <property type="entry name" value="rimI"/>
    <property type="match status" value="1"/>
</dbReference>
<comment type="similarity">
    <text evidence="1">Belongs to the acetyltransferase family. RimI subfamily.</text>
</comment>
<comment type="function">
    <text evidence="1">Acetylates the N-terminal alanine of ribosomal protein bS18.</text>
</comment>
<dbReference type="KEGG" id="llf:BCR17_05355"/>
<gene>
    <name evidence="2" type="ORF">GQS40_10715</name>
</gene>
<proteinExistence type="inferred from homology"/>
<dbReference type="InterPro" id="IPR016181">
    <property type="entry name" value="Acyl_CoA_acyltransferase"/>
</dbReference>